<evidence type="ECO:0000313" key="2">
    <source>
        <dbReference type="Proteomes" id="UP001055811"/>
    </source>
</evidence>
<reference evidence="1 2" key="2">
    <citation type="journal article" date="2022" name="Mol. Ecol. Resour.">
        <title>The genomes of chicory, endive, great burdock and yacon provide insights into Asteraceae paleo-polyploidization history and plant inulin production.</title>
        <authorList>
            <person name="Fan W."/>
            <person name="Wang S."/>
            <person name="Wang H."/>
            <person name="Wang A."/>
            <person name="Jiang F."/>
            <person name="Liu H."/>
            <person name="Zhao H."/>
            <person name="Xu D."/>
            <person name="Zhang Y."/>
        </authorList>
    </citation>
    <scope>NUCLEOTIDE SEQUENCE [LARGE SCALE GENOMIC DNA]</scope>
    <source>
        <strain evidence="2">cv. Punajuju</strain>
        <tissue evidence="1">Leaves</tissue>
    </source>
</reference>
<name>A0ACB9GY59_CICIN</name>
<dbReference type="Proteomes" id="UP001055811">
    <property type="component" value="Linkage Group LG01"/>
</dbReference>
<dbReference type="EMBL" id="CM042009">
    <property type="protein sequence ID" value="KAI3787976.1"/>
    <property type="molecule type" value="Genomic_DNA"/>
</dbReference>
<proteinExistence type="predicted"/>
<gene>
    <name evidence="1" type="ORF">L2E82_00519</name>
</gene>
<reference evidence="2" key="1">
    <citation type="journal article" date="2022" name="Mol. Ecol. Resour.">
        <title>The genomes of chicory, endive, great burdock and yacon provide insights into Asteraceae palaeo-polyploidization history and plant inulin production.</title>
        <authorList>
            <person name="Fan W."/>
            <person name="Wang S."/>
            <person name="Wang H."/>
            <person name="Wang A."/>
            <person name="Jiang F."/>
            <person name="Liu H."/>
            <person name="Zhao H."/>
            <person name="Xu D."/>
            <person name="Zhang Y."/>
        </authorList>
    </citation>
    <scope>NUCLEOTIDE SEQUENCE [LARGE SCALE GENOMIC DNA]</scope>
    <source>
        <strain evidence="2">cv. Punajuju</strain>
    </source>
</reference>
<organism evidence="1 2">
    <name type="scientific">Cichorium intybus</name>
    <name type="common">Chicory</name>
    <dbReference type="NCBI Taxonomy" id="13427"/>
    <lineage>
        <taxon>Eukaryota</taxon>
        <taxon>Viridiplantae</taxon>
        <taxon>Streptophyta</taxon>
        <taxon>Embryophyta</taxon>
        <taxon>Tracheophyta</taxon>
        <taxon>Spermatophyta</taxon>
        <taxon>Magnoliopsida</taxon>
        <taxon>eudicotyledons</taxon>
        <taxon>Gunneridae</taxon>
        <taxon>Pentapetalae</taxon>
        <taxon>asterids</taxon>
        <taxon>campanulids</taxon>
        <taxon>Asterales</taxon>
        <taxon>Asteraceae</taxon>
        <taxon>Cichorioideae</taxon>
        <taxon>Cichorieae</taxon>
        <taxon>Cichoriinae</taxon>
        <taxon>Cichorium</taxon>
    </lineage>
</organism>
<keyword evidence="2" id="KW-1185">Reference proteome</keyword>
<protein>
    <submittedName>
        <fullName evidence="1">Uncharacterized protein</fullName>
    </submittedName>
</protein>
<accession>A0ACB9GY59</accession>
<sequence length="265" mass="29660">MSNLYSQNLKSSPARAPSSTNPWNNLNAANQYLDKLLEEKKKLAHAHDLPICHKLLNQEILRVTELIHNQEFDYFDRLQLRSANVSSPLQHQATLQGLPTGQGSSSLITKKLLRVDVPVDRFPDFNFVGRLLGPRGNSLKRIETLTGCRVFIRGRGSMKDPDKEERLRGRPGHGHLNEPLHILIEAESPANVVDVPLRQAKEIIEELLKPVNYSGDLYKKQQLRELAMLNSLCVDDTCQPSSSSGAMKRATTPSGSSSHAQRTTR</sequence>
<comment type="caution">
    <text evidence="1">The sequence shown here is derived from an EMBL/GenBank/DDBJ whole genome shotgun (WGS) entry which is preliminary data.</text>
</comment>
<evidence type="ECO:0000313" key="1">
    <source>
        <dbReference type="EMBL" id="KAI3787976.1"/>
    </source>
</evidence>